<accession>A0ABV9RUY8</accession>
<organism evidence="1 2">
    <name type="scientific">Actinophytocola glycyrrhizae</name>
    <dbReference type="NCBI Taxonomy" id="2044873"/>
    <lineage>
        <taxon>Bacteria</taxon>
        <taxon>Bacillati</taxon>
        <taxon>Actinomycetota</taxon>
        <taxon>Actinomycetes</taxon>
        <taxon>Pseudonocardiales</taxon>
        <taxon>Pseudonocardiaceae</taxon>
    </lineage>
</organism>
<proteinExistence type="predicted"/>
<dbReference type="EMBL" id="JBHSIS010000002">
    <property type="protein sequence ID" value="MFC4852296.1"/>
    <property type="molecule type" value="Genomic_DNA"/>
</dbReference>
<sequence>MIMGMNDIEERAHVHASVGVHAGVEITVALDRNGGISAEIHIGGDGPGLTMDFADVDSLDRLASVATDGARRLRDRATEHEADLTCGNG</sequence>
<evidence type="ECO:0008006" key="3">
    <source>
        <dbReference type="Google" id="ProtNLM"/>
    </source>
</evidence>
<reference evidence="2" key="1">
    <citation type="journal article" date="2019" name="Int. J. Syst. Evol. Microbiol.">
        <title>The Global Catalogue of Microorganisms (GCM) 10K type strain sequencing project: providing services to taxonomists for standard genome sequencing and annotation.</title>
        <authorList>
            <consortium name="The Broad Institute Genomics Platform"/>
            <consortium name="The Broad Institute Genome Sequencing Center for Infectious Disease"/>
            <person name="Wu L."/>
            <person name="Ma J."/>
        </authorList>
    </citation>
    <scope>NUCLEOTIDE SEQUENCE [LARGE SCALE GENOMIC DNA]</scope>
    <source>
        <strain evidence="2">ZS-22-S1</strain>
    </source>
</reference>
<name>A0ABV9RUY8_9PSEU</name>
<evidence type="ECO:0000313" key="1">
    <source>
        <dbReference type="EMBL" id="MFC4852296.1"/>
    </source>
</evidence>
<gene>
    <name evidence="1" type="ORF">ACFPCV_02180</name>
</gene>
<dbReference type="RefSeq" id="WP_378053884.1">
    <property type="nucleotide sequence ID" value="NZ_JBHSIS010000002.1"/>
</dbReference>
<evidence type="ECO:0000313" key="2">
    <source>
        <dbReference type="Proteomes" id="UP001595859"/>
    </source>
</evidence>
<comment type="caution">
    <text evidence="1">The sequence shown here is derived from an EMBL/GenBank/DDBJ whole genome shotgun (WGS) entry which is preliminary data.</text>
</comment>
<protein>
    <recommendedName>
        <fullName evidence="3">YbaB/EbfC DNA-binding family protein</fullName>
    </recommendedName>
</protein>
<keyword evidence="2" id="KW-1185">Reference proteome</keyword>
<dbReference type="Proteomes" id="UP001595859">
    <property type="component" value="Unassembled WGS sequence"/>
</dbReference>